<sequence length="85" mass="9950">MQHLGTYFLGPGTEMIKHGAGTDRAYTPLFQYAAVTLQVRTVNPLLKRYKEYTHYIYNIHTLWKSGNTPWRSTIEKRNIYRADGE</sequence>
<comment type="caution">
    <text evidence="1">The sequence shown here is derived from an EMBL/GenBank/DDBJ whole genome shotgun (WGS) entry which is preliminary data.</text>
</comment>
<evidence type="ECO:0000313" key="1">
    <source>
        <dbReference type="EMBL" id="KAG9488962.1"/>
    </source>
</evidence>
<accession>A0A8J6KDI9</accession>
<reference evidence="1" key="1">
    <citation type="thesis" date="2020" institute="ProQuest LLC" country="789 East Eisenhower Parkway, Ann Arbor, MI, USA">
        <title>Comparative Genomics and Chromosome Evolution.</title>
        <authorList>
            <person name="Mudd A.B."/>
        </authorList>
    </citation>
    <scope>NUCLEOTIDE SEQUENCE</scope>
    <source>
        <strain evidence="1">HN-11 Male</strain>
        <tissue evidence="1">Kidney and liver</tissue>
    </source>
</reference>
<dbReference type="AlphaFoldDB" id="A0A8J6KDI9"/>
<gene>
    <name evidence="1" type="ORF">GDO78_005135</name>
</gene>
<keyword evidence="2" id="KW-1185">Reference proteome</keyword>
<evidence type="ECO:0000313" key="2">
    <source>
        <dbReference type="Proteomes" id="UP000770717"/>
    </source>
</evidence>
<organism evidence="1 2">
    <name type="scientific">Eleutherodactylus coqui</name>
    <name type="common">Puerto Rican coqui</name>
    <dbReference type="NCBI Taxonomy" id="57060"/>
    <lineage>
        <taxon>Eukaryota</taxon>
        <taxon>Metazoa</taxon>
        <taxon>Chordata</taxon>
        <taxon>Craniata</taxon>
        <taxon>Vertebrata</taxon>
        <taxon>Euteleostomi</taxon>
        <taxon>Amphibia</taxon>
        <taxon>Batrachia</taxon>
        <taxon>Anura</taxon>
        <taxon>Neobatrachia</taxon>
        <taxon>Hyloidea</taxon>
        <taxon>Eleutherodactylidae</taxon>
        <taxon>Eleutherodactylinae</taxon>
        <taxon>Eleutherodactylus</taxon>
        <taxon>Eleutherodactylus</taxon>
    </lineage>
</organism>
<protein>
    <submittedName>
        <fullName evidence="1">Uncharacterized protein</fullName>
    </submittedName>
</protein>
<dbReference type="Proteomes" id="UP000770717">
    <property type="component" value="Unassembled WGS sequence"/>
</dbReference>
<proteinExistence type="predicted"/>
<dbReference type="EMBL" id="WNTK01000002">
    <property type="protein sequence ID" value="KAG9488962.1"/>
    <property type="molecule type" value="Genomic_DNA"/>
</dbReference>
<name>A0A8J6KDI9_ELECQ</name>